<dbReference type="Gene3D" id="3.10.10.10">
    <property type="entry name" value="HIV Type 1 Reverse Transcriptase, subunit A, domain 1"/>
    <property type="match status" value="1"/>
</dbReference>
<evidence type="ECO:0000256" key="3">
    <source>
        <dbReference type="ARBA" id="ARBA00022679"/>
    </source>
</evidence>
<evidence type="ECO:0000256" key="10">
    <source>
        <dbReference type="ARBA" id="ARBA00022842"/>
    </source>
</evidence>
<keyword evidence="14" id="KW-0511">Multifunctional enzyme</keyword>
<dbReference type="SUPFAM" id="SSF52540">
    <property type="entry name" value="P-loop containing nucleoside triphosphate hydrolases"/>
    <property type="match status" value="1"/>
</dbReference>
<proteinExistence type="inferred from homology"/>
<evidence type="ECO:0000256" key="1">
    <source>
        <dbReference type="ARBA" id="ARBA00010322"/>
    </source>
</evidence>
<dbReference type="PROSITE" id="PS00141">
    <property type="entry name" value="ASP_PROTEASE"/>
    <property type="match status" value="1"/>
</dbReference>
<evidence type="ECO:0000256" key="2">
    <source>
        <dbReference type="ARBA" id="ARBA00022670"/>
    </source>
</evidence>
<dbReference type="Pfam" id="PF17919">
    <property type="entry name" value="RT_RNaseH_2"/>
    <property type="match status" value="1"/>
</dbReference>
<dbReference type="EMBL" id="JARYMX010000003">
    <property type="protein sequence ID" value="KAJ9555024.1"/>
    <property type="molecule type" value="Genomic_DNA"/>
</dbReference>
<dbReference type="InterPro" id="IPR050951">
    <property type="entry name" value="Retrovirus_Pol_polyprotein"/>
</dbReference>
<dbReference type="GO" id="GO:0006508">
    <property type="term" value="P:proteolysis"/>
    <property type="evidence" value="ECO:0007669"/>
    <property type="project" value="UniProtKB-KW"/>
</dbReference>
<comment type="similarity">
    <text evidence="1">Belongs to the AFG1 ATPase family.</text>
</comment>
<dbReference type="Pfam" id="PF00078">
    <property type="entry name" value="RVT_1"/>
    <property type="match status" value="1"/>
</dbReference>
<dbReference type="Gene3D" id="3.10.20.370">
    <property type="match status" value="1"/>
</dbReference>
<comment type="caution">
    <text evidence="18">The sequence shown here is derived from an EMBL/GenBank/DDBJ whole genome shotgun (WGS) entry which is preliminary data.</text>
</comment>
<dbReference type="GO" id="GO:0004190">
    <property type="term" value="F:aspartic-type endopeptidase activity"/>
    <property type="evidence" value="ECO:0007669"/>
    <property type="project" value="InterPro"/>
</dbReference>
<dbReference type="Gene3D" id="3.40.50.300">
    <property type="entry name" value="P-loop containing nucleotide triphosphate hydrolases"/>
    <property type="match status" value="1"/>
</dbReference>
<dbReference type="PROSITE" id="PS50878">
    <property type="entry name" value="RT_POL"/>
    <property type="match status" value="1"/>
</dbReference>
<dbReference type="Pfam" id="PF25372">
    <property type="entry name" value="DUF7885"/>
    <property type="match status" value="1"/>
</dbReference>
<evidence type="ECO:0000256" key="15">
    <source>
        <dbReference type="SAM" id="Coils"/>
    </source>
</evidence>
<feature type="region of interest" description="Disordered" evidence="16">
    <location>
        <begin position="506"/>
        <end position="537"/>
    </location>
</feature>
<dbReference type="InterPro" id="IPR006553">
    <property type="entry name" value="Leu-rich_rpt_Cys-con_subtyp"/>
</dbReference>
<dbReference type="FunFam" id="3.10.10.10:FF:000007">
    <property type="entry name" value="Retrovirus-related Pol polyprotein from transposon 17.6-like Protein"/>
    <property type="match status" value="1"/>
</dbReference>
<dbReference type="CDD" id="cd09274">
    <property type="entry name" value="RNase_HI_RT_Ty3"/>
    <property type="match status" value="1"/>
</dbReference>
<dbReference type="InterPro" id="IPR041588">
    <property type="entry name" value="Integrase_H2C2"/>
</dbReference>
<evidence type="ECO:0000256" key="5">
    <source>
        <dbReference type="ARBA" id="ARBA00022722"/>
    </source>
</evidence>
<keyword evidence="12" id="KW-0229">DNA integration</keyword>
<dbReference type="Proteomes" id="UP001172457">
    <property type="component" value="Chromosome 3"/>
</dbReference>
<keyword evidence="4" id="KW-0548">Nucleotidyltransferase</keyword>
<keyword evidence="3" id="KW-0808">Transferase</keyword>
<protein>
    <recommendedName>
        <fullName evidence="17">Reverse transcriptase domain-containing protein</fullName>
    </recommendedName>
</protein>
<feature type="region of interest" description="Disordered" evidence="16">
    <location>
        <begin position="711"/>
        <end position="743"/>
    </location>
</feature>
<dbReference type="GO" id="GO:0015074">
    <property type="term" value="P:DNA integration"/>
    <property type="evidence" value="ECO:0007669"/>
    <property type="project" value="UniProtKB-KW"/>
</dbReference>
<evidence type="ECO:0000313" key="19">
    <source>
        <dbReference type="Proteomes" id="UP001172457"/>
    </source>
</evidence>
<dbReference type="GO" id="GO:0003723">
    <property type="term" value="F:RNA binding"/>
    <property type="evidence" value="ECO:0007669"/>
    <property type="project" value="UniProtKB-KW"/>
</dbReference>
<keyword evidence="6" id="KW-0547">Nucleotide-binding</keyword>
<keyword evidence="2" id="KW-0645">Protease</keyword>
<evidence type="ECO:0000256" key="12">
    <source>
        <dbReference type="ARBA" id="ARBA00022908"/>
    </source>
</evidence>
<sequence length="1915" mass="215965">MSRLISSFRSLGFATRSRTSSFRINALRLYYDNRQFSTNNNHPGPLTQYKNLVKEGQLQFDPYQEKVALELDNLLTRLKQYEKEMEEYHEKLAKWEEDRENERRRLLLKEAESKQNRSEAIEKTHNRFLGKWLDRKKPVNVDPGVGKWVSYLNRERKLDSAVGRRPSVPPAPKGLYIYGNVGSGKTMLMDMFYSSTKGIAMLDINERMHNVWKNQVHEKSMQSSLANWIMNLPFDTKVKEWVAAEESYKEEMQLKNILPAVADKFLVDQRSDRRGASILCFDEIQTVDVFAIVALSGIISRLLSTGTVLVATSNRAPSDLNQDGMQWEIFLKLLAKLEDHCETVLIGSETDYRRLISQRSINRVTYFYPLNAIAIRKFENMWDDIIGNFGGLVKSETISVMFGRTLEVPESCNGVAKFTFEYLCGRPVQFLDLFEFLHIICLCSVLVLLAAEGTYSSDKPTIQRCDLRMTKNANARIDDLENNVGTIKECVEKLMLEMAKITKQQDEANSRLDSGQSGEYDEVTGSGGSRKKTDTNGDQTRFLAVKGRKLEMPTFDGTDPDGWILRAERYFNLNRLSQTEKIEVAFISFEGTALKWFQWENRRHPILRWEDLRRLILRQFRSTAKGTLCEQFLAIKQEVYGSGLTVRRDPEEVFMSQFINGLDGLIRAEVRVLNPATLEEAMEIALKVEVKNAALIKERFSLGVKRTGSTYTGPKIASESTTTTNSPNSVTNPNNKSGQGYRRLTDQEVQQKRTLGLCYRCDEKYSPGHRCKKKELSILLVQADDTEGEVIGGEGEKALDTATVYEVDKEVEVHLNSVVGLTNPKTIKMEGAVDDQRVVILIDSGATHNFISTEIVEKKGLKVEKTNEYLITLGLGEKVKGMGVCRHVEVNVQGLEVIDDFLPIQLGNSDVILGMQWLETLGTTWVNWKEQVMKFTTAGRTVTLKGNPALGKSLVSLKAMSKIIQQQGQAILVELGSCLLSTEEERNPPAPLVIQAVIEEFDQIFNMPRELPPQRGKEHVINLKEGTEVVNVRPYRYPHYQKNEIEKLVKEMLEAKPFSSPVLLVKKKDGSWRFCIDYRALNKATVTDKFPIPIIDELLDELYGAKIFSKLDLKSGYHQIRMKEGDVYKTAFRTHQGHYEFMVMPFGLVNAPSTFQGLMNEIFKEYLRKFVLVFFDDILIYSPTMEEHVDHLRKVFQVLVCNQLYANRKKCEFAKERLGYLGHVISREGVEVDDSKIQTIRDWQIPKSVTELRGFLGLSGYYRKFVKGYGIIASPLTDLLKKDQFVWSEEAQTAFNRLKEVLSTAPVLKLPDFSAEFVIETDASGTGVGAVLMQNEQPIAYYSQVLGTRARQKSAYEKELMAVVFAVKKWRPYLLGNHFTVRSDQQSLKFLLEQRVVEPEYQHWMSKLMGYNFSIVYKPGSANKAADALSRKSEATELSNLSIPQWIEWEGFKEEIKGDAFLMKIKIDLEANEEAHKGFRIHHDLLYYKDRLVLPRKSTWVQKLFKEFHATPVGGHTGESRTYQRMASELFWVGMRKDISKMVSECEICQRNKVLSGSPAGLLQPLALPTMVWSDITMDFIEGLPKSGGWNSIMVVNCPLVGDQGIASLLSSASYSLTKVKLQTLNVGDLSLAVIGHYGIALTDLVLAGLPKVTEKGFWVMGNGRVTSFTKSALSLESVLLEECNRVTQCGVFSILVNCSNNLKSLTLESCYGIKDLALKFPFSRCNAFRSLSVRNCPGFGNNSLVLFGNLCPQLRNVEFTGAHGITDEGFTALVRCCEAGLIKVNLCGSASMTDNMVSEITKVHGGTLETLNLDGCRSVTNASLAAIASNCLNLTELDVSGCTITDSGISALACAIQLNLRILSVSRCRLVSDKSLPYFANLGVVGLNLQKCDGMSSRGVGRLADRLWHCDILS</sequence>
<dbReference type="PANTHER" id="PTHR37984:SF5">
    <property type="entry name" value="PROTEIN NYNRIN-LIKE"/>
    <property type="match status" value="1"/>
</dbReference>
<dbReference type="PANTHER" id="PTHR37984">
    <property type="entry name" value="PROTEIN CBG26694"/>
    <property type="match status" value="1"/>
</dbReference>
<evidence type="ECO:0000256" key="4">
    <source>
        <dbReference type="ARBA" id="ARBA00022695"/>
    </source>
</evidence>
<organism evidence="18 19">
    <name type="scientific">Centaurea solstitialis</name>
    <name type="common">yellow star-thistle</name>
    <dbReference type="NCBI Taxonomy" id="347529"/>
    <lineage>
        <taxon>Eukaryota</taxon>
        <taxon>Viridiplantae</taxon>
        <taxon>Streptophyta</taxon>
        <taxon>Embryophyta</taxon>
        <taxon>Tracheophyta</taxon>
        <taxon>Spermatophyta</taxon>
        <taxon>Magnoliopsida</taxon>
        <taxon>eudicotyledons</taxon>
        <taxon>Gunneridae</taxon>
        <taxon>Pentapetalae</taxon>
        <taxon>asterids</taxon>
        <taxon>campanulids</taxon>
        <taxon>Asterales</taxon>
        <taxon>Asteraceae</taxon>
        <taxon>Carduoideae</taxon>
        <taxon>Cardueae</taxon>
        <taxon>Centaureinae</taxon>
        <taxon>Centaurea</taxon>
    </lineage>
</organism>
<dbReference type="InterPro" id="IPR001969">
    <property type="entry name" value="Aspartic_peptidase_AS"/>
</dbReference>
<dbReference type="Gene3D" id="3.80.10.10">
    <property type="entry name" value="Ribonuclease Inhibitor"/>
    <property type="match status" value="2"/>
</dbReference>
<dbReference type="SUPFAM" id="SSF56672">
    <property type="entry name" value="DNA/RNA polymerases"/>
    <property type="match status" value="1"/>
</dbReference>
<dbReference type="InterPro" id="IPR057207">
    <property type="entry name" value="FBXL15_LRR"/>
</dbReference>
<dbReference type="NCBIfam" id="NF040713">
    <property type="entry name" value="ZapE"/>
    <property type="match status" value="1"/>
</dbReference>
<keyword evidence="11" id="KW-0694">RNA-binding</keyword>
<dbReference type="FunFam" id="1.10.340.70:FF:000001">
    <property type="entry name" value="Retrovirus-related Pol polyprotein from transposon gypsy-like Protein"/>
    <property type="match status" value="1"/>
</dbReference>
<gene>
    <name evidence="18" type="ORF">OSB04_009638</name>
</gene>
<dbReference type="SUPFAM" id="SSF52047">
    <property type="entry name" value="RNI-like"/>
    <property type="match status" value="1"/>
</dbReference>
<dbReference type="InterPro" id="IPR021109">
    <property type="entry name" value="Peptidase_aspartic_dom_sf"/>
</dbReference>
<dbReference type="GO" id="GO:0003964">
    <property type="term" value="F:RNA-directed DNA polymerase activity"/>
    <property type="evidence" value="ECO:0007669"/>
    <property type="project" value="UniProtKB-KW"/>
</dbReference>
<keyword evidence="5" id="KW-0540">Nuclease</keyword>
<keyword evidence="19" id="KW-1185">Reference proteome</keyword>
<evidence type="ECO:0000259" key="17">
    <source>
        <dbReference type="PROSITE" id="PS50878"/>
    </source>
</evidence>
<accession>A0AA38T7N8</accession>
<dbReference type="InterPro" id="IPR027417">
    <property type="entry name" value="P-loop_NTPase"/>
</dbReference>
<evidence type="ECO:0000256" key="6">
    <source>
        <dbReference type="ARBA" id="ARBA00022741"/>
    </source>
</evidence>
<dbReference type="Gene3D" id="1.10.340.70">
    <property type="match status" value="1"/>
</dbReference>
<keyword evidence="7" id="KW-0255">Endonuclease</keyword>
<evidence type="ECO:0000256" key="7">
    <source>
        <dbReference type="ARBA" id="ARBA00022759"/>
    </source>
</evidence>
<dbReference type="GO" id="GO:0016887">
    <property type="term" value="F:ATP hydrolysis activity"/>
    <property type="evidence" value="ECO:0007669"/>
    <property type="project" value="InterPro"/>
</dbReference>
<dbReference type="Gene3D" id="3.30.70.270">
    <property type="match status" value="2"/>
</dbReference>
<dbReference type="SUPFAM" id="SSF50630">
    <property type="entry name" value="Acid proteases"/>
    <property type="match status" value="1"/>
</dbReference>
<dbReference type="Pfam" id="PF03969">
    <property type="entry name" value="AFG1_ATPase"/>
    <property type="match status" value="1"/>
</dbReference>
<evidence type="ECO:0000256" key="8">
    <source>
        <dbReference type="ARBA" id="ARBA00022801"/>
    </source>
</evidence>
<dbReference type="GO" id="GO:0005524">
    <property type="term" value="F:ATP binding"/>
    <property type="evidence" value="ECO:0007669"/>
    <property type="project" value="UniProtKB-KW"/>
</dbReference>
<feature type="domain" description="Reverse transcriptase" evidence="17">
    <location>
        <begin position="1046"/>
        <end position="1225"/>
    </location>
</feature>
<evidence type="ECO:0000256" key="13">
    <source>
        <dbReference type="ARBA" id="ARBA00022918"/>
    </source>
</evidence>
<dbReference type="Pfam" id="PF17921">
    <property type="entry name" value="Integrase_H2C2"/>
    <property type="match status" value="1"/>
</dbReference>
<evidence type="ECO:0000313" key="18">
    <source>
        <dbReference type="EMBL" id="KAJ9555024.1"/>
    </source>
</evidence>
<evidence type="ECO:0000256" key="14">
    <source>
        <dbReference type="ARBA" id="ARBA00023268"/>
    </source>
</evidence>
<dbReference type="SMART" id="SM00367">
    <property type="entry name" value="LRR_CC"/>
    <property type="match status" value="7"/>
</dbReference>
<dbReference type="CDD" id="cd00303">
    <property type="entry name" value="retropepsin_like"/>
    <property type="match status" value="1"/>
</dbReference>
<dbReference type="InterPro" id="IPR043128">
    <property type="entry name" value="Rev_trsase/Diguanyl_cyclase"/>
</dbReference>
<keyword evidence="13" id="KW-0695">RNA-directed DNA polymerase</keyword>
<dbReference type="InterPro" id="IPR032675">
    <property type="entry name" value="LRR_dom_sf"/>
</dbReference>
<dbReference type="FunFam" id="3.30.70.270:FF:000115">
    <property type="entry name" value="Polyprotein of retroviral origin, putative"/>
    <property type="match status" value="1"/>
</dbReference>
<dbReference type="Pfam" id="PF08284">
    <property type="entry name" value="RVP_2"/>
    <property type="match status" value="1"/>
</dbReference>
<reference evidence="18" key="1">
    <citation type="submission" date="2023-03" db="EMBL/GenBank/DDBJ databases">
        <title>Chromosome-scale reference genome and RAD-based genetic map of yellow starthistle (Centaurea solstitialis) reveal putative structural variation and QTLs associated with invader traits.</title>
        <authorList>
            <person name="Reatini B."/>
            <person name="Cang F.A."/>
            <person name="Jiang Q."/>
            <person name="Mckibben M.T.W."/>
            <person name="Barker M.S."/>
            <person name="Rieseberg L.H."/>
            <person name="Dlugosch K.M."/>
        </authorList>
    </citation>
    <scope>NUCLEOTIDE SEQUENCE</scope>
    <source>
        <strain evidence="18">CAN-66</strain>
        <tissue evidence="18">Leaf</tissue>
    </source>
</reference>
<dbReference type="FunFam" id="3.40.50.300:FF:001040">
    <property type="entry name" value="AFG1-like ATPase isoform C"/>
    <property type="match status" value="1"/>
</dbReference>
<feature type="compositionally biased region" description="Low complexity" evidence="16">
    <location>
        <begin position="718"/>
        <end position="737"/>
    </location>
</feature>
<keyword evidence="10" id="KW-0460">Magnesium</keyword>
<dbReference type="InterPro" id="IPR005654">
    <property type="entry name" value="ATPase_AFG1-like"/>
</dbReference>
<dbReference type="CDD" id="cd01647">
    <property type="entry name" value="RT_LTR"/>
    <property type="match status" value="1"/>
</dbReference>
<name>A0AA38T7N8_9ASTR</name>
<feature type="coiled-coil region" evidence="15">
    <location>
        <begin position="64"/>
        <end position="112"/>
    </location>
</feature>
<dbReference type="InterPro" id="IPR000477">
    <property type="entry name" value="RT_dom"/>
</dbReference>
<dbReference type="InterPro" id="IPR043502">
    <property type="entry name" value="DNA/RNA_pol_sf"/>
</dbReference>
<dbReference type="InterPro" id="IPR041577">
    <property type="entry name" value="RT_RNaseH_2"/>
</dbReference>
<evidence type="ECO:0000256" key="11">
    <source>
        <dbReference type="ARBA" id="ARBA00022884"/>
    </source>
</evidence>
<keyword evidence="9" id="KW-0067">ATP-binding</keyword>
<keyword evidence="15" id="KW-0175">Coiled coil</keyword>
<evidence type="ECO:0000256" key="9">
    <source>
        <dbReference type="ARBA" id="ARBA00022840"/>
    </source>
</evidence>
<dbReference type="Gene3D" id="2.40.70.10">
    <property type="entry name" value="Acid Proteases"/>
    <property type="match status" value="1"/>
</dbReference>
<keyword evidence="8" id="KW-0378">Hydrolase</keyword>
<evidence type="ECO:0000256" key="16">
    <source>
        <dbReference type="SAM" id="MobiDB-lite"/>
    </source>
</evidence>
<dbReference type="GO" id="GO:0004519">
    <property type="term" value="F:endonuclease activity"/>
    <property type="evidence" value="ECO:0007669"/>
    <property type="project" value="UniProtKB-KW"/>
</dbReference>
<dbReference type="FunFam" id="3.10.20.370:FF:000001">
    <property type="entry name" value="Retrovirus-related Pol polyprotein from transposon 17.6-like protein"/>
    <property type="match status" value="1"/>
</dbReference>